<sequence>MCHGRQGVWSRASNQRTHQKLGDARTATPRLDRRASTPSSSSSSWGEQQQQQHQSETFFLNTFTRDLNFYWFGQSELTHSNRRSKPDRTRWPGARDETSSALDQAIDAPCVARHPKSSTDRLRLLGPSRSLADFTSELTQNDGYILQYYDEIVCATTTLLDDRRNNPFRYLISPMATRSKSVLTALLAVSASKLAYKDARFQPRALYHRQRALSEIRYAMPLVDSDRSRRLETLASVLMMCWCDISDLCRPTWTSHLLGLSGLLDLCVQHGDLVNQYQSLVSFFRQYLVYHLVMAKATFSVDHALPAAELILPTLLDAMVVQDPNPNDRWAMGDAGGADCYHGATDGHGLQRPTISFDFQPDVSSSPPPPVAILDTLNKDSYYIQPHQGFSNALLYLINMICDLPNLKERSGPGPRQDPDGVNAVVIDQVQRIETSLDTLTQLPPRPFAPESSSVCDLAETPGERVGAEDVLGNRLHLVELTAEVHRVTARLLLDTMCRLHYPWLASQLHHTHEDIIEEVLTQIEAICQIEPITSAAPIWPTFLVGCVVSGDRDRLRVLKIFDRLQTHKQQGNIPPAAAVVELVWRQQDLESDENPRKAGHVPLFRIFPVPGTTRAVVTREVQPEEKCRRTRCHDHPQHHRHYQQRHRRNNSGFGNVQSDASVRGLGSPHIEYPWERAMSMLGGFLLSLT</sequence>
<proteinExistence type="predicted"/>
<dbReference type="PANTHER" id="PTHR37534">
    <property type="entry name" value="TRANSCRIPTIONAL ACTIVATOR PROTEIN UGA3"/>
    <property type="match status" value="1"/>
</dbReference>
<keyword evidence="2" id="KW-0539">Nucleus</keyword>
<dbReference type="Proteomes" id="UP000054266">
    <property type="component" value="Unassembled WGS sequence"/>
</dbReference>
<feature type="region of interest" description="Disordered" evidence="3">
    <location>
        <begin position="628"/>
        <end position="659"/>
    </location>
</feature>
<dbReference type="EMBL" id="KN846956">
    <property type="protein sequence ID" value="KIW73001.1"/>
    <property type="molecule type" value="Genomic_DNA"/>
</dbReference>
<evidence type="ECO:0000313" key="4">
    <source>
        <dbReference type="EMBL" id="KIW73001.1"/>
    </source>
</evidence>
<dbReference type="GO" id="GO:0000976">
    <property type="term" value="F:transcription cis-regulatory region binding"/>
    <property type="evidence" value="ECO:0007669"/>
    <property type="project" value="TreeGrafter"/>
</dbReference>
<dbReference type="GO" id="GO:0003700">
    <property type="term" value="F:DNA-binding transcription factor activity"/>
    <property type="evidence" value="ECO:0007669"/>
    <property type="project" value="TreeGrafter"/>
</dbReference>
<evidence type="ECO:0000256" key="2">
    <source>
        <dbReference type="ARBA" id="ARBA00023242"/>
    </source>
</evidence>
<protein>
    <submittedName>
        <fullName evidence="4">Uncharacterized protein</fullName>
    </submittedName>
</protein>
<feature type="compositionally biased region" description="Low complexity" evidence="3">
    <location>
        <begin position="36"/>
        <end position="51"/>
    </location>
</feature>
<feature type="compositionally biased region" description="Basic and acidic residues" evidence="3">
    <location>
        <begin position="84"/>
        <end position="98"/>
    </location>
</feature>
<gene>
    <name evidence="4" type="ORF">PV04_01156</name>
</gene>
<evidence type="ECO:0000313" key="5">
    <source>
        <dbReference type="Proteomes" id="UP000054266"/>
    </source>
</evidence>
<accession>A0A0D2D646</accession>
<feature type="region of interest" description="Disordered" evidence="3">
    <location>
        <begin position="79"/>
        <end position="99"/>
    </location>
</feature>
<dbReference type="Pfam" id="PF11951">
    <property type="entry name" value="Fungal_trans_2"/>
    <property type="match status" value="1"/>
</dbReference>
<dbReference type="InterPro" id="IPR021858">
    <property type="entry name" value="Fun_TF"/>
</dbReference>
<feature type="region of interest" description="Disordered" evidence="3">
    <location>
        <begin position="1"/>
        <end position="51"/>
    </location>
</feature>
<name>A0A0D2D646_9EURO</name>
<evidence type="ECO:0000256" key="3">
    <source>
        <dbReference type="SAM" id="MobiDB-lite"/>
    </source>
</evidence>
<feature type="compositionally biased region" description="Basic residues" evidence="3">
    <location>
        <begin position="629"/>
        <end position="650"/>
    </location>
</feature>
<dbReference type="GO" id="GO:0045944">
    <property type="term" value="P:positive regulation of transcription by RNA polymerase II"/>
    <property type="evidence" value="ECO:0007669"/>
    <property type="project" value="TreeGrafter"/>
</dbReference>
<reference evidence="4 5" key="1">
    <citation type="submission" date="2015-01" db="EMBL/GenBank/DDBJ databases">
        <title>The Genome Sequence of Capronia semiimmersa CBS27337.</title>
        <authorList>
            <consortium name="The Broad Institute Genomics Platform"/>
            <person name="Cuomo C."/>
            <person name="de Hoog S."/>
            <person name="Gorbushina A."/>
            <person name="Stielow B."/>
            <person name="Teixiera M."/>
            <person name="Abouelleil A."/>
            <person name="Chapman S.B."/>
            <person name="Priest M."/>
            <person name="Young S.K."/>
            <person name="Wortman J."/>
            <person name="Nusbaum C."/>
            <person name="Birren B."/>
        </authorList>
    </citation>
    <scope>NUCLEOTIDE SEQUENCE [LARGE SCALE GENOMIC DNA]</scope>
    <source>
        <strain evidence="4 5">CBS 27337</strain>
    </source>
</reference>
<dbReference type="STRING" id="5601.A0A0D2D646"/>
<organism evidence="4 5">
    <name type="scientific">Phialophora macrospora</name>
    <dbReference type="NCBI Taxonomy" id="1851006"/>
    <lineage>
        <taxon>Eukaryota</taxon>
        <taxon>Fungi</taxon>
        <taxon>Dikarya</taxon>
        <taxon>Ascomycota</taxon>
        <taxon>Pezizomycotina</taxon>
        <taxon>Eurotiomycetes</taxon>
        <taxon>Chaetothyriomycetidae</taxon>
        <taxon>Chaetothyriales</taxon>
        <taxon>Herpotrichiellaceae</taxon>
        <taxon>Phialophora</taxon>
    </lineage>
</organism>
<dbReference type="GO" id="GO:0005634">
    <property type="term" value="C:nucleus"/>
    <property type="evidence" value="ECO:0007669"/>
    <property type="project" value="UniProtKB-SubCell"/>
</dbReference>
<keyword evidence="5" id="KW-1185">Reference proteome</keyword>
<dbReference type="HOGENOM" id="CLU_015493_3_1_1"/>
<dbReference type="PANTHER" id="PTHR37534:SF49">
    <property type="entry name" value="LYSINE BIOSYNTHESIS REGULATORY PROTEIN LYS14"/>
    <property type="match status" value="1"/>
</dbReference>
<evidence type="ECO:0000256" key="1">
    <source>
        <dbReference type="ARBA" id="ARBA00004123"/>
    </source>
</evidence>
<comment type="subcellular location">
    <subcellularLocation>
        <location evidence="1">Nucleus</location>
    </subcellularLocation>
</comment>
<dbReference type="AlphaFoldDB" id="A0A0D2D646"/>